<sequence>MKADREQRKRIIVGISGASGVIYGIRLLEILRDLDIETHLVMSRAAQITLAMETDFKVADVEALAACVHSSKDIGASCSSGSFRTLGMIVAPCSIKTLSEIATGVTSGLLSRAADVTLKERRRLVLMLRETPLHIGHIRSMAQATEAGAIICPPVPAFYARPQTLDEMVNHTVARVLDLFDIDTGLAHRWSGRRAAVPDTRREDVEVKMR</sequence>
<comment type="function">
    <text evidence="7">Flavin prenyltransferase that catalyzes the synthesis of the prenylated FMN cofactor (prenyl-FMN) for 4-hydroxy-3-polyprenylbenzoic acid decarboxylase UbiD. The prenyltransferase is metal-independent and links a dimethylallyl moiety from dimethylallyl monophosphate (DMAP) to the flavin N5 and C6 atoms of FMN.</text>
</comment>
<evidence type="ECO:0000256" key="5">
    <source>
        <dbReference type="ARBA" id="ARBA00050612"/>
    </source>
</evidence>
<dbReference type="EMBL" id="WISP01000071">
    <property type="protein sequence ID" value="MQW04009.1"/>
    <property type="molecule type" value="Genomic_DNA"/>
</dbReference>
<keyword evidence="3 7" id="KW-0288">FMN</keyword>
<comment type="similarity">
    <text evidence="6 7">Belongs to the UbiX/PAD1 family.</text>
</comment>
<keyword evidence="4 7" id="KW-0808">Transferase</keyword>
<evidence type="ECO:0000256" key="2">
    <source>
        <dbReference type="ARBA" id="ARBA00022630"/>
    </source>
</evidence>
<name>A0A6A7ZPC9_RHIML</name>
<keyword evidence="1 7" id="KW-0637">Prenyltransferase</keyword>
<dbReference type="RefSeq" id="WP_153318146.1">
    <property type="nucleotide sequence ID" value="NZ_JAMZCG010000010.1"/>
</dbReference>
<dbReference type="GO" id="GO:0106141">
    <property type="term" value="F:flavin prenyltransferase activity"/>
    <property type="evidence" value="ECO:0007669"/>
    <property type="project" value="UniProtKB-EC"/>
</dbReference>
<dbReference type="InterPro" id="IPR004507">
    <property type="entry name" value="UbiX-like"/>
</dbReference>
<evidence type="ECO:0000313" key="9">
    <source>
        <dbReference type="EMBL" id="MQW04009.1"/>
    </source>
</evidence>
<dbReference type="AlphaFoldDB" id="A0A6A7ZPC9"/>
<comment type="catalytic activity">
    <reaction evidence="5 7">
        <text>dimethylallyl phosphate + FMNH2 = prenylated FMNH2 + phosphate</text>
        <dbReference type="Rhea" id="RHEA:37743"/>
        <dbReference type="ChEBI" id="CHEBI:43474"/>
        <dbReference type="ChEBI" id="CHEBI:57618"/>
        <dbReference type="ChEBI" id="CHEBI:87467"/>
        <dbReference type="ChEBI" id="CHEBI:88052"/>
        <dbReference type="EC" id="2.5.1.129"/>
    </reaction>
</comment>
<feature type="binding site" evidence="7">
    <location>
        <position position="129"/>
    </location>
    <ligand>
        <name>FMN</name>
        <dbReference type="ChEBI" id="CHEBI:58210"/>
    </ligand>
</feature>
<dbReference type="Gene3D" id="3.40.50.1950">
    <property type="entry name" value="Flavin prenyltransferase-like"/>
    <property type="match status" value="1"/>
</dbReference>
<dbReference type="PANTHER" id="PTHR43374:SF1">
    <property type="entry name" value="FLAVIN PRENYLTRANSFERASE PAD1, MITOCHONDRIAL"/>
    <property type="match status" value="1"/>
</dbReference>
<evidence type="ECO:0000256" key="6">
    <source>
        <dbReference type="ARBA" id="ARBA00060793"/>
    </source>
</evidence>
<evidence type="ECO:0000259" key="8">
    <source>
        <dbReference type="Pfam" id="PF02441"/>
    </source>
</evidence>
<protein>
    <recommendedName>
        <fullName evidence="7">Flavin prenyltransferase UbiX</fullName>
        <ecNumber evidence="7">2.5.1.129</ecNumber>
    </recommendedName>
</protein>
<dbReference type="InterPro" id="IPR036551">
    <property type="entry name" value="Flavin_trans-like"/>
</dbReference>
<feature type="binding site" evidence="7">
    <location>
        <position position="175"/>
    </location>
    <ligand>
        <name>dimethylallyl phosphate</name>
        <dbReference type="ChEBI" id="CHEBI:88052"/>
    </ligand>
</feature>
<dbReference type="PANTHER" id="PTHR43374">
    <property type="entry name" value="FLAVIN PRENYLTRANSFERASE"/>
    <property type="match status" value="1"/>
</dbReference>
<feature type="binding site" evidence="7">
    <location>
        <position position="159"/>
    </location>
    <ligand>
        <name>dimethylallyl phosphate</name>
        <dbReference type="ChEBI" id="CHEBI:88052"/>
    </ligand>
</feature>
<feature type="binding site" evidence="7">
    <location>
        <begin position="94"/>
        <end position="97"/>
    </location>
    <ligand>
        <name>FMN</name>
        <dbReference type="ChEBI" id="CHEBI:58210"/>
    </ligand>
</feature>
<feature type="binding site" evidence="7">
    <location>
        <position position="43"/>
    </location>
    <ligand>
        <name>FMN</name>
        <dbReference type="ChEBI" id="CHEBI:58210"/>
    </ligand>
</feature>
<reference evidence="9" key="1">
    <citation type="journal article" date="2013" name="Genome Biol.">
        <title>Comparative genomics of the core and accessory genomes of 48 Sinorhizobium strains comprising five genospecies.</title>
        <authorList>
            <person name="Sugawara M."/>
            <person name="Epstein B."/>
            <person name="Badgley B.D."/>
            <person name="Unno T."/>
            <person name="Xu L."/>
            <person name="Reese J."/>
            <person name="Gyaneshwar P."/>
            <person name="Denny R."/>
            <person name="Mudge J."/>
            <person name="Bharti A.K."/>
            <person name="Farmer A.D."/>
            <person name="May G.D."/>
            <person name="Woodward J.E."/>
            <person name="Medigue C."/>
            <person name="Vallenet D."/>
            <person name="Lajus A."/>
            <person name="Rouy Z."/>
            <person name="Martinez-Vaz B."/>
            <person name="Tiffin P."/>
            <person name="Young N.D."/>
            <person name="Sadowsky M.J."/>
        </authorList>
    </citation>
    <scope>NUCLEOTIDE SEQUENCE</scope>
    <source>
        <strain evidence="9">M30</strain>
    </source>
</reference>
<evidence type="ECO:0000256" key="1">
    <source>
        <dbReference type="ARBA" id="ARBA00022602"/>
    </source>
</evidence>
<dbReference type="InterPro" id="IPR003382">
    <property type="entry name" value="Flavoprotein"/>
</dbReference>
<dbReference type="FunFam" id="3.40.50.1950:FF:000001">
    <property type="entry name" value="Flavin prenyltransferase UbiX"/>
    <property type="match status" value="1"/>
</dbReference>
<comment type="caution">
    <text evidence="9">The sequence shown here is derived from an EMBL/GenBank/DDBJ whole genome shotgun (WGS) entry which is preliminary data.</text>
</comment>
<keyword evidence="2 7" id="KW-0285">Flavoprotein</keyword>
<dbReference type="SUPFAM" id="SSF52507">
    <property type="entry name" value="Homo-oligomeric flavin-containing Cys decarboxylases, HFCD"/>
    <property type="match status" value="1"/>
</dbReference>
<dbReference type="EC" id="2.5.1.129" evidence="7"/>
<proteinExistence type="inferred from homology"/>
<evidence type="ECO:0000256" key="4">
    <source>
        <dbReference type="ARBA" id="ARBA00022679"/>
    </source>
</evidence>
<dbReference type="HAMAP" id="MF_01984">
    <property type="entry name" value="ubiX_pad"/>
    <property type="match status" value="1"/>
</dbReference>
<organism evidence="9">
    <name type="scientific">Rhizobium meliloti</name>
    <name type="common">Ensifer meliloti</name>
    <name type="synonym">Sinorhizobium meliloti</name>
    <dbReference type="NCBI Taxonomy" id="382"/>
    <lineage>
        <taxon>Bacteria</taxon>
        <taxon>Pseudomonadati</taxon>
        <taxon>Pseudomonadota</taxon>
        <taxon>Alphaproteobacteria</taxon>
        <taxon>Hyphomicrobiales</taxon>
        <taxon>Rhizobiaceae</taxon>
        <taxon>Sinorhizobium/Ensifer group</taxon>
        <taxon>Sinorhizobium</taxon>
    </lineage>
</organism>
<gene>
    <name evidence="7" type="primary">ubiX</name>
    <name evidence="9" type="ORF">GHK45_09395</name>
</gene>
<feature type="domain" description="Flavoprotein" evidence="8">
    <location>
        <begin position="9"/>
        <end position="179"/>
    </location>
</feature>
<comment type="caution">
    <text evidence="7">Lacks conserved residue(s) required for the propagation of feature annotation.</text>
</comment>
<evidence type="ECO:0000256" key="3">
    <source>
        <dbReference type="ARBA" id="ARBA00022643"/>
    </source>
</evidence>
<dbReference type="GO" id="GO:0016831">
    <property type="term" value="F:carboxy-lyase activity"/>
    <property type="evidence" value="ECO:0007669"/>
    <property type="project" value="TreeGrafter"/>
</dbReference>
<dbReference type="NCBIfam" id="TIGR00421">
    <property type="entry name" value="ubiX_pad"/>
    <property type="match status" value="1"/>
</dbReference>
<dbReference type="Pfam" id="PF02441">
    <property type="entry name" value="Flavoprotein"/>
    <property type="match status" value="1"/>
</dbReference>
<evidence type="ECO:0000256" key="7">
    <source>
        <dbReference type="HAMAP-Rule" id="MF_01984"/>
    </source>
</evidence>
<accession>A0A6A7ZPC9</accession>
<dbReference type="NCBIfam" id="NF004685">
    <property type="entry name" value="PRK06029.1"/>
    <property type="match status" value="1"/>
</dbReference>
<feature type="binding site" evidence="7">
    <location>
        <begin position="17"/>
        <end position="19"/>
    </location>
    <ligand>
        <name>FMN</name>
        <dbReference type="ChEBI" id="CHEBI:58210"/>
    </ligand>
</feature>